<accession>A0A836IMJ5</accession>
<dbReference type="EMBL" id="JAFJZO010000030">
    <property type="protein sequence ID" value="KAG5498685.1"/>
    <property type="molecule type" value="Genomic_DNA"/>
</dbReference>
<feature type="compositionally biased region" description="Low complexity" evidence="1">
    <location>
        <begin position="224"/>
        <end position="239"/>
    </location>
</feature>
<feature type="region of interest" description="Disordered" evidence="1">
    <location>
        <begin position="664"/>
        <end position="698"/>
    </location>
</feature>
<feature type="region of interest" description="Disordered" evidence="1">
    <location>
        <begin position="1287"/>
        <end position="1316"/>
    </location>
</feature>
<dbReference type="GeneID" id="94289072"/>
<proteinExistence type="predicted"/>
<feature type="region of interest" description="Disordered" evidence="1">
    <location>
        <begin position="714"/>
        <end position="737"/>
    </location>
</feature>
<dbReference type="RefSeq" id="XP_067755439.1">
    <property type="nucleotide sequence ID" value="XM_067898995.1"/>
</dbReference>
<feature type="compositionally biased region" description="Polar residues" evidence="1">
    <location>
        <begin position="983"/>
        <end position="996"/>
    </location>
</feature>
<protein>
    <submittedName>
        <fullName evidence="2">Uncharacterized protein</fullName>
    </submittedName>
</protein>
<keyword evidence="3" id="KW-1185">Reference proteome</keyword>
<name>A0A836IMJ5_9TRYP</name>
<gene>
    <name evidence="2" type="ORF">JKF63_02972</name>
</gene>
<dbReference type="KEGG" id="phet:94289072"/>
<feature type="compositionally biased region" description="Low complexity" evidence="1">
    <location>
        <begin position="1063"/>
        <end position="1094"/>
    </location>
</feature>
<sequence length="1316" mass="138983">MAVSRHCVRVSLFQCTPLSDTSVHQVHSEGQAGQGSAPKRPLFRSRSGDYRGDVLIPLASLPLSPLQPAGGKTLVATLHQLRKGLESRLSTYCILHVPADSTASFVEKHRLTPSSVTLSPPAAESSAPRFAGLLSCTDETLDRGGCAAAPLCRSDTLPFHCCARCSPSFATEATVVTRQVSTLPGAPLTQSRAASAGTADAPLICIDQLQRMSARRSDTNAQMPSPSLLQSPLAPSTSSPIMPSAEEWMHWQHDSANVFLTPSEAESINAVDAEDDSLGGEVKGGSCYAAFFSLKMLPPAERAKHISQSGVMPSEAVAATAGLQAPSVFTVHAQHQYFRLGLPPPTSLNDEGASKTPLVSPSLGEVVIDRLRSQRGLNIERLVDSKSGAAVLPCENAATLMAAGVVKLEAECVAPRIEQSQPEEELTQRLAAPSPSEAQSHLSSASAMGRISDAREDVGSNLLDHLLSLRSHHPAAHNYYDGVEASGWAERHTLISLSEMPSESELRLTSTESRDSSQTLLYASTPPSVASLGHAFPASLLAAEGGGSHPVPFLQEDRVKVVLRGPEGDAGFTGSLEGTGAALVKKNAIVPQGQHNSGHERLSEQPSGSAAFFSLADMEEKTASLPPVQGLPEPTRDSLSDMNDVFLYEDEETVMNANIADTEGAREGSCGSHQHRERRSSLVWRTPSTRGSGAATMLNDMGFSATPLIYRTSTQVSLSPHTPPRTVFGGPATTTAKERPTQRVIFATSSHSIASLSGSPNSGVLAEDEGTTALCRGDVEDMTLTGGLKDGVASVQVPMEKRNSSGDLTAELDEALGEGSNRDGTDQAMGDTEGRLRMSGAGILATPLSRAFSALSTTDSGICSARHSSSSSSSSCAGGDSPAAPSCEATPFVCREGADEVREGKVHATPPPLLGTAFSALLPSPAVSLPSPHPHMPTSTAALGIFEEQPTTSTAPCSTPPPSRRCTSEHELRSHLHSLVPLATQNTSERPSQRSPLTADEWLVDQRPGNGVEREAARATRNGGHSSERKRSRAEGVTILDASDSRPTAVTRVEAAQSKVLLSSSTSADSSDDVNTTNSTTPTPSTTVATRPTRMGSPIFFSPEELDRMVVDVETSDTSQTRSSFMRQPLQHTAEFYFGDICEVSEHASSCDGYGGYIASYPLHGSQGWGDFERSDGWGYDSSHSHTSRSHRVRRPHPPCDIVYHPERESSQQQSASSLLVVTTTADATEGMASAHNPGDTDHSTVSLTSSSGIGEWIRCSDEDSGGTGGDADCPMLVTQQELPIYTRHSGSCTESDVDGTANSDDDSESDTRVHT</sequence>
<feature type="region of interest" description="Disordered" evidence="1">
    <location>
        <begin position="863"/>
        <end position="885"/>
    </location>
</feature>
<feature type="region of interest" description="Disordered" evidence="1">
    <location>
        <begin position="950"/>
        <end position="1037"/>
    </location>
</feature>
<feature type="region of interest" description="Disordered" evidence="1">
    <location>
        <begin position="215"/>
        <end position="239"/>
    </location>
</feature>
<feature type="compositionally biased region" description="Polar residues" evidence="1">
    <location>
        <begin position="436"/>
        <end position="446"/>
    </location>
</feature>
<organism evidence="2 3">
    <name type="scientific">Porcisia hertigi</name>
    <dbReference type="NCBI Taxonomy" id="2761500"/>
    <lineage>
        <taxon>Eukaryota</taxon>
        <taxon>Discoba</taxon>
        <taxon>Euglenozoa</taxon>
        <taxon>Kinetoplastea</taxon>
        <taxon>Metakinetoplastina</taxon>
        <taxon>Trypanosomatida</taxon>
        <taxon>Trypanosomatidae</taxon>
        <taxon>Leishmaniinae</taxon>
        <taxon>Porcisia</taxon>
    </lineage>
</organism>
<reference evidence="2 3" key="1">
    <citation type="submission" date="2021-02" db="EMBL/GenBank/DDBJ databases">
        <title>Porcisia hertigi Genome sequencing and assembly.</title>
        <authorList>
            <person name="Almutairi H."/>
            <person name="Gatherer D."/>
        </authorList>
    </citation>
    <scope>NUCLEOTIDE SEQUENCE [LARGE SCALE GENOMIC DNA]</scope>
    <source>
        <strain evidence="2 3">C119</strain>
    </source>
</reference>
<evidence type="ECO:0000313" key="3">
    <source>
        <dbReference type="Proteomes" id="UP000674318"/>
    </source>
</evidence>
<dbReference type="Proteomes" id="UP000674318">
    <property type="component" value="Unassembled WGS sequence"/>
</dbReference>
<evidence type="ECO:0000256" key="1">
    <source>
        <dbReference type="SAM" id="MobiDB-lite"/>
    </source>
</evidence>
<feature type="region of interest" description="Disordered" evidence="1">
    <location>
        <begin position="1060"/>
        <end position="1099"/>
    </location>
</feature>
<evidence type="ECO:0000313" key="2">
    <source>
        <dbReference type="EMBL" id="KAG5498685.1"/>
    </source>
</evidence>
<dbReference type="OrthoDB" id="267653at2759"/>
<comment type="caution">
    <text evidence="2">The sequence shown here is derived from an EMBL/GenBank/DDBJ whole genome shotgun (WGS) entry which is preliminary data.</text>
</comment>
<feature type="region of interest" description="Disordered" evidence="1">
    <location>
        <begin position="417"/>
        <end position="447"/>
    </location>
</feature>